<name>A0A5E7TCE9_PSEFL</name>
<dbReference type="Proteomes" id="UP000327191">
    <property type="component" value="Unassembled WGS sequence"/>
</dbReference>
<dbReference type="EMBL" id="CABVJE010000008">
    <property type="protein sequence ID" value="VVP96791.1"/>
    <property type="molecule type" value="Genomic_DNA"/>
</dbReference>
<proteinExistence type="predicted"/>
<sequence length="41" mass="4689">MDVNDDACNLNERAVLWFIASKLAPTVKRSRLRAYGYAGFR</sequence>
<dbReference type="AlphaFoldDB" id="A0A5E7TCE9"/>
<organism evidence="1 2">
    <name type="scientific">Pseudomonas fluorescens</name>
    <dbReference type="NCBI Taxonomy" id="294"/>
    <lineage>
        <taxon>Bacteria</taxon>
        <taxon>Pseudomonadati</taxon>
        <taxon>Pseudomonadota</taxon>
        <taxon>Gammaproteobacteria</taxon>
        <taxon>Pseudomonadales</taxon>
        <taxon>Pseudomonadaceae</taxon>
        <taxon>Pseudomonas</taxon>
    </lineage>
</organism>
<reference evidence="1 2" key="1">
    <citation type="submission" date="2019-09" db="EMBL/GenBank/DDBJ databases">
        <authorList>
            <person name="Chandra G."/>
            <person name="Truman W A."/>
        </authorList>
    </citation>
    <scope>NUCLEOTIDE SEQUENCE [LARGE SCALE GENOMIC DNA]</scope>
    <source>
        <strain evidence="1">PS938</strain>
    </source>
</reference>
<protein>
    <submittedName>
        <fullName evidence="1">Uncharacterized protein</fullName>
    </submittedName>
</protein>
<gene>
    <name evidence="1" type="ORF">PS938_02098</name>
</gene>
<evidence type="ECO:0000313" key="2">
    <source>
        <dbReference type="Proteomes" id="UP000327191"/>
    </source>
</evidence>
<evidence type="ECO:0000313" key="1">
    <source>
        <dbReference type="EMBL" id="VVP96791.1"/>
    </source>
</evidence>
<accession>A0A5E7TCE9</accession>